<dbReference type="AlphaFoldDB" id="A0A2A6CFD0"/>
<evidence type="ECO:0000313" key="2">
    <source>
        <dbReference type="EnsemblMetazoa" id="PPA33370.1"/>
    </source>
</evidence>
<dbReference type="Pfam" id="PF13499">
    <property type="entry name" value="EF-hand_7"/>
    <property type="match status" value="2"/>
</dbReference>
<dbReference type="EnsemblMetazoa" id="PPA33370.1">
    <property type="protein sequence ID" value="PPA33370.1"/>
    <property type="gene ID" value="WBGene00206230"/>
</dbReference>
<dbReference type="PROSITE" id="PS00018">
    <property type="entry name" value="EF_HAND_1"/>
    <property type="match status" value="3"/>
</dbReference>
<dbReference type="PANTHER" id="PTHR23050">
    <property type="entry name" value="CALCIUM BINDING PROTEIN"/>
    <property type="match status" value="1"/>
</dbReference>
<protein>
    <submittedName>
        <fullName evidence="2">HLH domain-containing protein</fullName>
    </submittedName>
</protein>
<accession>A0A2A6CFD0</accession>
<dbReference type="InterPro" id="IPR050145">
    <property type="entry name" value="Centrin_CML-like"/>
</dbReference>
<reference evidence="2" key="2">
    <citation type="submission" date="2022-06" db="UniProtKB">
        <authorList>
            <consortium name="EnsemblMetazoa"/>
        </authorList>
    </citation>
    <scope>IDENTIFICATION</scope>
    <source>
        <strain evidence="2">PS312</strain>
    </source>
</reference>
<keyword evidence="3" id="KW-1185">Reference proteome</keyword>
<evidence type="ECO:0000313" key="3">
    <source>
        <dbReference type="Proteomes" id="UP000005239"/>
    </source>
</evidence>
<accession>A0A8R1UJG6</accession>
<dbReference type="SMART" id="SM00054">
    <property type="entry name" value="EFh"/>
    <property type="match status" value="4"/>
</dbReference>
<dbReference type="FunFam" id="1.10.238.10:FF:000178">
    <property type="entry name" value="Calmodulin-2 A"/>
    <property type="match status" value="1"/>
</dbReference>
<name>A0A2A6CFD0_PRIPA</name>
<feature type="compositionally biased region" description="Polar residues" evidence="1">
    <location>
        <begin position="27"/>
        <end position="37"/>
    </location>
</feature>
<gene>
    <name evidence="2" type="primary">WBGene00206230</name>
</gene>
<evidence type="ECO:0000256" key="1">
    <source>
        <dbReference type="SAM" id="MobiDB-lite"/>
    </source>
</evidence>
<dbReference type="InterPro" id="IPR011992">
    <property type="entry name" value="EF-hand-dom_pair"/>
</dbReference>
<dbReference type="OrthoDB" id="424753at2759"/>
<dbReference type="Proteomes" id="UP000005239">
    <property type="component" value="Unassembled WGS sequence"/>
</dbReference>
<dbReference type="Gene3D" id="1.10.238.10">
    <property type="entry name" value="EF-hand"/>
    <property type="match status" value="2"/>
</dbReference>
<feature type="region of interest" description="Disordered" evidence="1">
    <location>
        <begin position="1"/>
        <end position="43"/>
    </location>
</feature>
<dbReference type="GO" id="GO:0005509">
    <property type="term" value="F:calcium ion binding"/>
    <property type="evidence" value="ECO:0000318"/>
    <property type="project" value="GO_Central"/>
</dbReference>
<dbReference type="GO" id="GO:0005737">
    <property type="term" value="C:cytoplasm"/>
    <property type="evidence" value="ECO:0000318"/>
    <property type="project" value="GO_Central"/>
</dbReference>
<dbReference type="SUPFAM" id="SSF47473">
    <property type="entry name" value="EF-hand"/>
    <property type="match status" value="1"/>
</dbReference>
<dbReference type="InterPro" id="IPR018247">
    <property type="entry name" value="EF_Hand_1_Ca_BS"/>
</dbReference>
<organism evidence="2 3">
    <name type="scientific">Pristionchus pacificus</name>
    <name type="common">Parasitic nematode worm</name>
    <dbReference type="NCBI Taxonomy" id="54126"/>
    <lineage>
        <taxon>Eukaryota</taxon>
        <taxon>Metazoa</taxon>
        <taxon>Ecdysozoa</taxon>
        <taxon>Nematoda</taxon>
        <taxon>Chromadorea</taxon>
        <taxon>Rhabditida</taxon>
        <taxon>Rhabditina</taxon>
        <taxon>Diplogasteromorpha</taxon>
        <taxon>Diplogasteroidea</taxon>
        <taxon>Neodiplogasteridae</taxon>
        <taxon>Pristionchus</taxon>
    </lineage>
</organism>
<feature type="compositionally biased region" description="Basic and acidic residues" evidence="1">
    <location>
        <begin position="11"/>
        <end position="20"/>
    </location>
</feature>
<proteinExistence type="predicted"/>
<sequence>MRSNKVGVARAMEKARDGKSPHRRRSSSTSVANTSIHSLGGDQANKESTLYTKKEIKEYRQLFNMFDTDGSGAIGNEELKQAMISIGMDSNEEEIDKIIKEVQYSSFRPRPYVKWNALKQVDADGNGEIDFEEFCACMKKSQKIVKSTNEELIRECFDVFDQDKNGIITENEFKVSSTSPVPIMSFLSQYIAKEVGGFDDELAEKVFRELDVSSNGHLTIDQFAAVVEDYLLSDPIRPEGQPMESETDDETHRAPPITFRAINPPPVVVQVNSNHIATRHSTT</sequence>
<dbReference type="CDD" id="cd00051">
    <property type="entry name" value="EFh"/>
    <property type="match status" value="1"/>
</dbReference>
<dbReference type="GO" id="GO:0005813">
    <property type="term" value="C:centrosome"/>
    <property type="evidence" value="ECO:0000318"/>
    <property type="project" value="GO_Central"/>
</dbReference>
<dbReference type="PROSITE" id="PS50222">
    <property type="entry name" value="EF_HAND_2"/>
    <property type="match status" value="4"/>
</dbReference>
<reference evidence="3" key="1">
    <citation type="journal article" date="2008" name="Nat. Genet.">
        <title>The Pristionchus pacificus genome provides a unique perspective on nematode lifestyle and parasitism.</title>
        <authorList>
            <person name="Dieterich C."/>
            <person name="Clifton S.W."/>
            <person name="Schuster L.N."/>
            <person name="Chinwalla A."/>
            <person name="Delehaunty K."/>
            <person name="Dinkelacker I."/>
            <person name="Fulton L."/>
            <person name="Fulton R."/>
            <person name="Godfrey J."/>
            <person name="Minx P."/>
            <person name="Mitreva M."/>
            <person name="Roeseler W."/>
            <person name="Tian H."/>
            <person name="Witte H."/>
            <person name="Yang S.P."/>
            <person name="Wilson R.K."/>
            <person name="Sommer R.J."/>
        </authorList>
    </citation>
    <scope>NUCLEOTIDE SEQUENCE [LARGE SCALE GENOMIC DNA]</scope>
    <source>
        <strain evidence="3">PS312</strain>
    </source>
</reference>
<dbReference type="InterPro" id="IPR002048">
    <property type="entry name" value="EF_hand_dom"/>
</dbReference>